<evidence type="ECO:0000256" key="1">
    <source>
        <dbReference type="SAM" id="MobiDB-lite"/>
    </source>
</evidence>
<feature type="transmembrane region" description="Helical" evidence="2">
    <location>
        <begin position="209"/>
        <end position="231"/>
    </location>
</feature>
<proteinExistence type="predicted"/>
<name>A0ABU6A914_9PSEU</name>
<dbReference type="EMBL" id="JAWLNX010000006">
    <property type="protein sequence ID" value="MEB3368062.1"/>
    <property type="molecule type" value="Genomic_DNA"/>
</dbReference>
<protein>
    <recommendedName>
        <fullName evidence="5">Conjugal transfer protein</fullName>
    </recommendedName>
</protein>
<evidence type="ECO:0000313" key="3">
    <source>
        <dbReference type="EMBL" id="MEB3368062.1"/>
    </source>
</evidence>
<feature type="transmembrane region" description="Helical" evidence="2">
    <location>
        <begin position="237"/>
        <end position="264"/>
    </location>
</feature>
<feature type="transmembrane region" description="Helical" evidence="2">
    <location>
        <begin position="166"/>
        <end position="189"/>
    </location>
</feature>
<gene>
    <name evidence="3" type="ORF">R4I43_11665</name>
</gene>
<accession>A0ABU6A914</accession>
<dbReference type="RefSeq" id="WP_324265594.1">
    <property type="nucleotide sequence ID" value="NZ_JAWLNX010000006.1"/>
</dbReference>
<evidence type="ECO:0000313" key="4">
    <source>
        <dbReference type="Proteomes" id="UP001327093"/>
    </source>
</evidence>
<keyword evidence="4" id="KW-1185">Reference proteome</keyword>
<keyword evidence="2" id="KW-0812">Transmembrane</keyword>
<organism evidence="3 4">
    <name type="scientific">Saccharopolyspora mangrovi</name>
    <dbReference type="NCBI Taxonomy" id="3082379"/>
    <lineage>
        <taxon>Bacteria</taxon>
        <taxon>Bacillati</taxon>
        <taxon>Actinomycetota</taxon>
        <taxon>Actinomycetes</taxon>
        <taxon>Pseudonocardiales</taxon>
        <taxon>Pseudonocardiaceae</taxon>
        <taxon>Saccharopolyspora</taxon>
    </lineage>
</organism>
<sequence>MSTEVARIEDYRPHRSGIYLPATATETEQAAVTEPIPAITAPATEQLEADVPATNADPEELGRTRRVLELEREVAEREHLAALQAQHAETHVESPKTLKLRQASRDAEDKRRELANPARIALRDARAQLWANIVGFLAALIALGWSTANVQHTAALGVQHGTAGWWLAWGVEPLISATLLTVMGSTAYLATRQVTVNDPWVTAAKWIPLVYTVVLNCWTSLPAGLIAHPAMELLRGLIVHSVGPAMVVLLVHTLPVLWAAYIGLHTRETNPASRGVQNGSEQPESTPSTVDLDRARQLLAVVRPAYRAGHVSGGVTSIRNYLKDQGHRVGAPTGQWIRDALKREQEVSA</sequence>
<feature type="transmembrane region" description="Helical" evidence="2">
    <location>
        <begin position="129"/>
        <end position="146"/>
    </location>
</feature>
<keyword evidence="2" id="KW-1133">Transmembrane helix</keyword>
<feature type="region of interest" description="Disordered" evidence="1">
    <location>
        <begin position="84"/>
        <end position="112"/>
    </location>
</feature>
<evidence type="ECO:0008006" key="5">
    <source>
        <dbReference type="Google" id="ProtNLM"/>
    </source>
</evidence>
<feature type="compositionally biased region" description="Basic and acidic residues" evidence="1">
    <location>
        <begin position="103"/>
        <end position="112"/>
    </location>
</feature>
<feature type="region of interest" description="Disordered" evidence="1">
    <location>
        <begin position="41"/>
        <end position="63"/>
    </location>
</feature>
<reference evidence="3 4" key="1">
    <citation type="submission" date="2023-10" db="EMBL/GenBank/DDBJ databases">
        <title>Saccharopolyspora sp. nov., isolated from mangrove soil.</title>
        <authorList>
            <person name="Lu Y."/>
            <person name="Liu W."/>
        </authorList>
    </citation>
    <scope>NUCLEOTIDE SEQUENCE [LARGE SCALE GENOMIC DNA]</scope>
    <source>
        <strain evidence="3 4">S2-29</strain>
    </source>
</reference>
<comment type="caution">
    <text evidence="3">The sequence shown here is derived from an EMBL/GenBank/DDBJ whole genome shotgun (WGS) entry which is preliminary data.</text>
</comment>
<keyword evidence="2" id="KW-0472">Membrane</keyword>
<evidence type="ECO:0000256" key="2">
    <source>
        <dbReference type="SAM" id="Phobius"/>
    </source>
</evidence>
<dbReference type="Proteomes" id="UP001327093">
    <property type="component" value="Unassembled WGS sequence"/>
</dbReference>